<protein>
    <submittedName>
        <fullName evidence="1">Uncharacterized protein</fullName>
    </submittedName>
</protein>
<dbReference type="EMBL" id="GBEZ01022481">
    <property type="protein sequence ID" value="JAC64360.1"/>
    <property type="molecule type" value="Transcribed_RNA"/>
</dbReference>
<organism evidence="1">
    <name type="scientific">Tetraselmis sp. GSL018</name>
    <dbReference type="NCBI Taxonomy" id="582737"/>
    <lineage>
        <taxon>Eukaryota</taxon>
        <taxon>Viridiplantae</taxon>
        <taxon>Chlorophyta</taxon>
        <taxon>core chlorophytes</taxon>
        <taxon>Chlorodendrophyceae</taxon>
        <taxon>Chlorodendrales</taxon>
        <taxon>Chlorodendraceae</taxon>
        <taxon>Tetraselmis</taxon>
    </lineage>
</organism>
<sequence length="575" mass="66127">MAPRLFFTPGSDASDREKVRKLVLKNYPGLLETGAIRWKHLYANQARRTGGFPPALARKVVSEFNKYTENYKLLSTNMRSWPSHISRPRKFFADVDAGAGTVELPIPVKENEQQLIFLMFPREETSLREVYTYKFDEKRHKICPWLNPEGERAASPAGRYNILLNQAITTIALESDNPYPLRFILPEDLSSLVLRSFLQESLFVDKLVAVLILNIASERDYVACQRRISKDVPVNISFLPLFVYKIKEDKTLGGTESMQKRVEPYLLCNYMSEVVDWGEHSPRKAVTYHELRDVMAKLIRPGRPGVPDFQPWVMLRTPQVLPGATMQHYLVRRRRQDDREEEIKIQEEQARGLIPVCIDWGPGGKGLRIGERTGDYCEYKGDTNDFDRLESDVMALREDLWMEFSRLDLERDAGVRDWTRELGKNIRRKIVLSFSEFDVSRFDKVVTPNIEHMVNFSEQDAVSNPEIRSCFGLYGAKFHDEGSRQSFKHIASAVRQWAKVHVDLNPLPYLVPAVHLAKFNKHSKLETGFVESESTMTAPTCWSAQGVAPALTTRILVVFARVSILMMFVGTLYWI</sequence>
<accession>A0A061R0X2</accession>
<name>A0A061R0X2_9CHLO</name>
<proteinExistence type="predicted"/>
<dbReference type="AlphaFoldDB" id="A0A061R0X2"/>
<evidence type="ECO:0000313" key="1">
    <source>
        <dbReference type="EMBL" id="JAC64360.1"/>
    </source>
</evidence>
<reference evidence="1" key="1">
    <citation type="submission" date="2014-05" db="EMBL/GenBank/DDBJ databases">
        <title>The transcriptome of the halophilic microalga Tetraselmis sp. GSL018 isolated from the Great Salt Lake, Utah.</title>
        <authorList>
            <person name="Jinkerson R.E."/>
            <person name="D'Adamo S."/>
            <person name="Posewitz M.C."/>
        </authorList>
    </citation>
    <scope>NUCLEOTIDE SEQUENCE</scope>
    <source>
        <strain evidence="1">GSL018</strain>
    </source>
</reference>
<gene>
    <name evidence="1" type="ORF">TSPGSL018_18462</name>
</gene>